<reference evidence="3 4" key="1">
    <citation type="submission" date="2024-03" db="EMBL/GenBank/DDBJ databases">
        <title>A high-quality draft genome sequence of Diaporthe vaccinii, a causative agent of upright dieback and viscid rot disease in cranberry plants.</title>
        <authorList>
            <person name="Sarrasin M."/>
            <person name="Lang B.F."/>
            <person name="Burger G."/>
        </authorList>
    </citation>
    <scope>NUCLEOTIDE SEQUENCE [LARGE SCALE GENOMIC DNA]</scope>
    <source>
        <strain evidence="3 4">IS7</strain>
    </source>
</reference>
<name>A0ABR4EA48_9PEZI</name>
<keyword evidence="1" id="KW-0732">Signal</keyword>
<feature type="signal peptide" evidence="1">
    <location>
        <begin position="1"/>
        <end position="18"/>
    </location>
</feature>
<feature type="chain" id="PRO_5046540223" description="Calcineurin-like phosphoesterase domain-containing protein" evidence="1">
    <location>
        <begin position="19"/>
        <end position="413"/>
    </location>
</feature>
<organism evidence="3 4">
    <name type="scientific">Diaporthe vaccinii</name>
    <dbReference type="NCBI Taxonomy" id="105482"/>
    <lineage>
        <taxon>Eukaryota</taxon>
        <taxon>Fungi</taxon>
        <taxon>Dikarya</taxon>
        <taxon>Ascomycota</taxon>
        <taxon>Pezizomycotina</taxon>
        <taxon>Sordariomycetes</taxon>
        <taxon>Sordariomycetidae</taxon>
        <taxon>Diaporthales</taxon>
        <taxon>Diaporthaceae</taxon>
        <taxon>Diaporthe</taxon>
        <taxon>Diaporthe eres species complex</taxon>
    </lineage>
</organism>
<proteinExistence type="predicted"/>
<dbReference type="EMBL" id="JBAWTH010000078">
    <property type="protein sequence ID" value="KAL2279249.1"/>
    <property type="molecule type" value="Genomic_DNA"/>
</dbReference>
<dbReference type="Proteomes" id="UP001600888">
    <property type="component" value="Unassembled WGS sequence"/>
</dbReference>
<dbReference type="Pfam" id="PF00149">
    <property type="entry name" value="Metallophos"/>
    <property type="match status" value="1"/>
</dbReference>
<dbReference type="InterPro" id="IPR004843">
    <property type="entry name" value="Calcineurin-like_PHP"/>
</dbReference>
<dbReference type="InterPro" id="IPR029052">
    <property type="entry name" value="Metallo-depent_PP-like"/>
</dbReference>
<comment type="caution">
    <text evidence="3">The sequence shown here is derived from an EMBL/GenBank/DDBJ whole genome shotgun (WGS) entry which is preliminary data.</text>
</comment>
<evidence type="ECO:0000259" key="2">
    <source>
        <dbReference type="Pfam" id="PF00149"/>
    </source>
</evidence>
<dbReference type="CDD" id="cd07383">
    <property type="entry name" value="MPP_Dcr2"/>
    <property type="match status" value="1"/>
</dbReference>
<dbReference type="Gene3D" id="3.60.21.10">
    <property type="match status" value="1"/>
</dbReference>
<dbReference type="PANTHER" id="PTHR32440:SF11">
    <property type="entry name" value="METALLOPHOSPHOESTERASE DOMAIN-CONTAINING PROTEIN"/>
    <property type="match status" value="1"/>
</dbReference>
<evidence type="ECO:0000313" key="4">
    <source>
        <dbReference type="Proteomes" id="UP001600888"/>
    </source>
</evidence>
<accession>A0ABR4EA48</accession>
<protein>
    <recommendedName>
        <fullName evidence="2">Calcineurin-like phosphoesterase domain-containing protein</fullName>
    </recommendedName>
</protein>
<dbReference type="SUPFAM" id="SSF56300">
    <property type="entry name" value="Metallo-dependent phosphatases"/>
    <property type="match status" value="1"/>
</dbReference>
<sequence length="413" mass="44826">MRTASALAVGLLAPLGTAWPLSFNGIIKKRAAGFTPLRFTSDGTFQISVFNDLHYGEGQGTVSGWWQDFLSDTVMNLVFFYEDPQLVVLNGDLLTGENAESVDTATDEFEQIAGRVQAANLPWASTYGNHDSDYYLSRDNLFAKEKTYSNSLTQNMLAASASTTDVGVTNYYLEVFDSDVNDKTPKLILWFFDSRGGNYFQQEDSSGLPIGQPNWVDPAVASWLTTTAANITSTYGVTIPSLAFVHIPVQAFLKFQSAGVNANQEPGINDDNPLSPQGVASGQGGTKTVYTYSNQDVAFMQALLELEGLQTVFSGHDHGNDWCFKWNSQLSGMTLTGNGLNLCFGRKSGHGGYGSWTPGARQVKVSLDSDGAVQPVETWMRQEGSTVSGRVTLNSTFGTDSYPAVADTDSWVR</sequence>
<dbReference type="PANTHER" id="PTHR32440">
    <property type="entry name" value="PHOSPHATASE DCR2-RELATED-RELATED"/>
    <property type="match status" value="1"/>
</dbReference>
<gene>
    <name evidence="3" type="ORF">FJTKL_13617</name>
</gene>
<evidence type="ECO:0000256" key="1">
    <source>
        <dbReference type="SAM" id="SignalP"/>
    </source>
</evidence>
<evidence type="ECO:0000313" key="3">
    <source>
        <dbReference type="EMBL" id="KAL2279249.1"/>
    </source>
</evidence>
<feature type="domain" description="Calcineurin-like phosphoesterase" evidence="2">
    <location>
        <begin position="47"/>
        <end position="155"/>
    </location>
</feature>
<keyword evidence="4" id="KW-1185">Reference proteome</keyword>